<feature type="region of interest" description="Disordered" evidence="1">
    <location>
        <begin position="133"/>
        <end position="164"/>
    </location>
</feature>
<evidence type="ECO:0000313" key="5">
    <source>
        <dbReference type="Proteomes" id="UP000663845"/>
    </source>
</evidence>
<evidence type="ECO:0000256" key="1">
    <source>
        <dbReference type="SAM" id="MobiDB-lite"/>
    </source>
</evidence>
<protein>
    <recommendedName>
        <fullName evidence="2">Mixed lineage kinase domain-containing protein</fullName>
    </recommendedName>
</protein>
<dbReference type="Proteomes" id="UP000663844">
    <property type="component" value="Unassembled WGS sequence"/>
</dbReference>
<dbReference type="GO" id="GO:0007166">
    <property type="term" value="P:cell surface receptor signaling pathway"/>
    <property type="evidence" value="ECO:0007669"/>
    <property type="project" value="InterPro"/>
</dbReference>
<dbReference type="AlphaFoldDB" id="A0A814PQU2"/>
<dbReference type="EMBL" id="CAJOAZ010001602">
    <property type="protein sequence ID" value="CAF3834854.1"/>
    <property type="molecule type" value="Genomic_DNA"/>
</dbReference>
<accession>A0A814PQU2</accession>
<dbReference type="EMBL" id="CAJNOG010000242">
    <property type="protein sequence ID" value="CAF1109290.1"/>
    <property type="molecule type" value="Genomic_DNA"/>
</dbReference>
<comment type="caution">
    <text evidence="3">The sequence shown here is derived from an EMBL/GenBank/DDBJ whole genome shotgun (WGS) entry which is preliminary data.</text>
</comment>
<name>A0A814PQU2_9BILA</name>
<gene>
    <name evidence="3" type="ORF">JYZ213_LOCUS21832</name>
    <name evidence="4" type="ORF">OXD698_LOCUS20296</name>
</gene>
<sequence length="225" mass="25821">MDPGTILKIIYKAVITIKETVKLVKANQQQCKRLSQRIDAITSAIKVLTDKDLQRNELQNLLNNYRYCVEDCCEFVTQFKDEKSWYLKVYHHQTYKDKFEDFNLQLTQCATDLNLGINLKQLFDRNLDTDTASVEPKRITPPHTAANEQSATSEHSQNSAQQNDNRLMCGGRRCEKCHGCRDWKNPPSNTCRFVSRGGVRGFFGGDPLHGYNNNIPKCSCSHNKK</sequence>
<dbReference type="InterPro" id="IPR036537">
    <property type="entry name" value="Adaptor_Cbl_N_dom_sf"/>
</dbReference>
<dbReference type="Proteomes" id="UP000663845">
    <property type="component" value="Unassembled WGS sequence"/>
</dbReference>
<reference evidence="3" key="1">
    <citation type="submission" date="2021-02" db="EMBL/GenBank/DDBJ databases">
        <authorList>
            <person name="Nowell W R."/>
        </authorList>
    </citation>
    <scope>NUCLEOTIDE SEQUENCE</scope>
</reference>
<dbReference type="InterPro" id="IPR054000">
    <property type="entry name" value="MLKL_N"/>
</dbReference>
<evidence type="ECO:0000313" key="4">
    <source>
        <dbReference type="EMBL" id="CAF3834854.1"/>
    </source>
</evidence>
<dbReference type="Pfam" id="PF22215">
    <property type="entry name" value="MLKL_N"/>
    <property type="match status" value="1"/>
</dbReference>
<proteinExistence type="predicted"/>
<dbReference type="InterPro" id="IPR059179">
    <property type="entry name" value="MLKL-like_MCAfunc"/>
</dbReference>
<organism evidence="3 5">
    <name type="scientific">Adineta steineri</name>
    <dbReference type="NCBI Taxonomy" id="433720"/>
    <lineage>
        <taxon>Eukaryota</taxon>
        <taxon>Metazoa</taxon>
        <taxon>Spiralia</taxon>
        <taxon>Gnathifera</taxon>
        <taxon>Rotifera</taxon>
        <taxon>Eurotatoria</taxon>
        <taxon>Bdelloidea</taxon>
        <taxon>Adinetida</taxon>
        <taxon>Adinetidae</taxon>
        <taxon>Adineta</taxon>
    </lineage>
</organism>
<feature type="domain" description="Mixed lineage kinase" evidence="2">
    <location>
        <begin position="16"/>
        <end position="121"/>
    </location>
</feature>
<dbReference type="Gene3D" id="1.20.930.20">
    <property type="entry name" value="Adaptor protein Cbl, N-terminal domain"/>
    <property type="match status" value="1"/>
</dbReference>
<evidence type="ECO:0000313" key="3">
    <source>
        <dbReference type="EMBL" id="CAF1109290.1"/>
    </source>
</evidence>
<feature type="compositionally biased region" description="Polar residues" evidence="1">
    <location>
        <begin position="146"/>
        <end position="164"/>
    </location>
</feature>
<dbReference type="CDD" id="cd21037">
    <property type="entry name" value="MLKL_NTD"/>
    <property type="match status" value="1"/>
</dbReference>
<evidence type="ECO:0000259" key="2">
    <source>
        <dbReference type="Pfam" id="PF22215"/>
    </source>
</evidence>